<evidence type="ECO:0000313" key="2">
    <source>
        <dbReference type="Proteomes" id="UP000715781"/>
    </source>
</evidence>
<sequence length="58" mass="6517">MSPRLQKFNEHCLQSINLAAPARLDYSLAIIKIRLMKENSESARKPGVSAFYEVLVAP</sequence>
<proteinExistence type="predicted"/>
<accession>A0A951PYT5</accession>
<protein>
    <submittedName>
        <fullName evidence="1">Uncharacterized protein</fullName>
    </submittedName>
</protein>
<reference evidence="1" key="1">
    <citation type="submission" date="2021-05" db="EMBL/GenBank/DDBJ databases">
        <authorList>
            <person name="Pietrasiak N."/>
            <person name="Ward R."/>
            <person name="Stajich J.E."/>
            <person name="Kurbessoian T."/>
        </authorList>
    </citation>
    <scope>NUCLEOTIDE SEQUENCE</scope>
    <source>
        <strain evidence="1">JT2-VF2</strain>
    </source>
</reference>
<organism evidence="1 2">
    <name type="scientific">Mojavia pulchra JT2-VF2</name>
    <dbReference type="NCBI Taxonomy" id="287848"/>
    <lineage>
        <taxon>Bacteria</taxon>
        <taxon>Bacillati</taxon>
        <taxon>Cyanobacteriota</taxon>
        <taxon>Cyanophyceae</taxon>
        <taxon>Nostocales</taxon>
        <taxon>Nostocaceae</taxon>
    </lineage>
</organism>
<evidence type="ECO:0000313" key="1">
    <source>
        <dbReference type="EMBL" id="MBW4562028.1"/>
    </source>
</evidence>
<name>A0A951PYT5_9NOST</name>
<reference evidence="1" key="2">
    <citation type="journal article" date="2022" name="Microbiol. Resour. Announc.">
        <title>Metagenome Sequencing to Explore Phylogenomics of Terrestrial Cyanobacteria.</title>
        <authorList>
            <person name="Ward R.D."/>
            <person name="Stajich J.E."/>
            <person name="Johansen J.R."/>
            <person name="Huntemann M."/>
            <person name="Clum A."/>
            <person name="Foster B."/>
            <person name="Foster B."/>
            <person name="Roux S."/>
            <person name="Palaniappan K."/>
            <person name="Varghese N."/>
            <person name="Mukherjee S."/>
            <person name="Reddy T.B.K."/>
            <person name="Daum C."/>
            <person name="Copeland A."/>
            <person name="Chen I.A."/>
            <person name="Ivanova N.N."/>
            <person name="Kyrpides N.C."/>
            <person name="Shapiro N."/>
            <person name="Eloe-Fadrosh E.A."/>
            <person name="Pietrasiak N."/>
        </authorList>
    </citation>
    <scope>NUCLEOTIDE SEQUENCE</scope>
    <source>
        <strain evidence="1">JT2-VF2</strain>
    </source>
</reference>
<dbReference type="EMBL" id="JAHHHN010000006">
    <property type="protein sequence ID" value="MBW4562028.1"/>
    <property type="molecule type" value="Genomic_DNA"/>
</dbReference>
<gene>
    <name evidence="1" type="ORF">KME32_12905</name>
</gene>
<comment type="caution">
    <text evidence="1">The sequence shown here is derived from an EMBL/GenBank/DDBJ whole genome shotgun (WGS) entry which is preliminary data.</text>
</comment>
<dbReference type="AlphaFoldDB" id="A0A951PYT5"/>
<dbReference type="Proteomes" id="UP000715781">
    <property type="component" value="Unassembled WGS sequence"/>
</dbReference>